<keyword evidence="3" id="KW-0597">Phosphoprotein</keyword>
<feature type="domain" description="Histidine kinase" evidence="9">
    <location>
        <begin position="152"/>
        <end position="360"/>
    </location>
</feature>
<dbReference type="Gene3D" id="3.30.565.10">
    <property type="entry name" value="Histidine kinase-like ATPase, C-terminal domain"/>
    <property type="match status" value="1"/>
</dbReference>
<dbReference type="Gene3D" id="1.10.287.130">
    <property type="match status" value="1"/>
</dbReference>
<name>A0ABU6MFE4_9BACI</name>
<keyword evidence="8" id="KW-0902">Two-component regulatory system</keyword>
<dbReference type="PRINTS" id="PR00344">
    <property type="entry name" value="BCTRLSENSOR"/>
</dbReference>
<accession>A0ABU6MFE4</accession>
<evidence type="ECO:0000256" key="3">
    <source>
        <dbReference type="ARBA" id="ARBA00022553"/>
    </source>
</evidence>
<dbReference type="Pfam" id="PF00512">
    <property type="entry name" value="HisKA"/>
    <property type="match status" value="1"/>
</dbReference>
<dbReference type="Pfam" id="PF02518">
    <property type="entry name" value="HATPase_c"/>
    <property type="match status" value="1"/>
</dbReference>
<dbReference type="GO" id="GO:0005524">
    <property type="term" value="F:ATP binding"/>
    <property type="evidence" value="ECO:0007669"/>
    <property type="project" value="UniProtKB-KW"/>
</dbReference>
<keyword evidence="7 10" id="KW-0067">ATP-binding</keyword>
<dbReference type="SMART" id="SM00387">
    <property type="entry name" value="HATPase_c"/>
    <property type="match status" value="1"/>
</dbReference>
<evidence type="ECO:0000313" key="11">
    <source>
        <dbReference type="Proteomes" id="UP001341444"/>
    </source>
</evidence>
<reference evidence="10 11" key="1">
    <citation type="submission" date="2023-03" db="EMBL/GenBank/DDBJ databases">
        <title>Bacillus Genome Sequencing.</title>
        <authorList>
            <person name="Dunlap C."/>
        </authorList>
    </citation>
    <scope>NUCLEOTIDE SEQUENCE [LARGE SCALE GENOMIC DNA]</scope>
    <source>
        <strain evidence="10 11">B-23453</strain>
    </source>
</reference>
<sequence length="360" mass="41027">MELQLASTQFNHVPFGYFLLNKQLEVVSLSEYSLTHFPSVRSFTDIVDSECHKKVIRFLLEAPSIRTIEANLRTHESPLSLHDLHCYDEKDYIHLFCINKEKQIRGLTKWMDYIHHTMSLSHYDFTPDTWTDQDNLASNMKGMDQINRVTSDIINEIRNPLTTAKGFIQLIRPHLHKTGKGSFADVAIEEIERADSLLHEIDYFSSSLKPLKETAVLSKLLNETLHEVKREGFLQHGSLSIEHKDEDILLPIDKKQIKHALIHLIKNACEAVSDSECANGQITVYYYKVKEFAHILVQDNGTGMAEEIMQDIFNPFYPTKEKRAGLGLAISKKIVQAHGGSIQIVSSSKWGTTATLKLPI</sequence>
<dbReference type="SUPFAM" id="SSF55874">
    <property type="entry name" value="ATPase domain of HSP90 chaperone/DNA topoisomerase II/histidine kinase"/>
    <property type="match status" value="1"/>
</dbReference>
<proteinExistence type="predicted"/>
<organism evidence="10 11">
    <name type="scientific">Heyndrickxia acidicola</name>
    <dbReference type="NCBI Taxonomy" id="209389"/>
    <lineage>
        <taxon>Bacteria</taxon>
        <taxon>Bacillati</taxon>
        <taxon>Bacillota</taxon>
        <taxon>Bacilli</taxon>
        <taxon>Bacillales</taxon>
        <taxon>Bacillaceae</taxon>
        <taxon>Heyndrickxia</taxon>
    </lineage>
</organism>
<dbReference type="InterPro" id="IPR036890">
    <property type="entry name" value="HATPase_C_sf"/>
</dbReference>
<keyword evidence="6" id="KW-0418">Kinase</keyword>
<dbReference type="EMBL" id="JARMAB010000012">
    <property type="protein sequence ID" value="MED1203410.1"/>
    <property type="molecule type" value="Genomic_DNA"/>
</dbReference>
<evidence type="ECO:0000256" key="2">
    <source>
        <dbReference type="ARBA" id="ARBA00012438"/>
    </source>
</evidence>
<comment type="catalytic activity">
    <reaction evidence="1">
        <text>ATP + protein L-histidine = ADP + protein N-phospho-L-histidine.</text>
        <dbReference type="EC" id="2.7.13.3"/>
    </reaction>
</comment>
<evidence type="ECO:0000256" key="5">
    <source>
        <dbReference type="ARBA" id="ARBA00022741"/>
    </source>
</evidence>
<dbReference type="PANTHER" id="PTHR43547">
    <property type="entry name" value="TWO-COMPONENT HISTIDINE KINASE"/>
    <property type="match status" value="1"/>
</dbReference>
<evidence type="ECO:0000256" key="6">
    <source>
        <dbReference type="ARBA" id="ARBA00022777"/>
    </source>
</evidence>
<dbReference type="InterPro" id="IPR005467">
    <property type="entry name" value="His_kinase_dom"/>
</dbReference>
<evidence type="ECO:0000313" key="10">
    <source>
        <dbReference type="EMBL" id="MED1203410.1"/>
    </source>
</evidence>
<keyword evidence="11" id="KW-1185">Reference proteome</keyword>
<evidence type="ECO:0000256" key="1">
    <source>
        <dbReference type="ARBA" id="ARBA00000085"/>
    </source>
</evidence>
<dbReference type="InterPro" id="IPR003661">
    <property type="entry name" value="HisK_dim/P_dom"/>
</dbReference>
<dbReference type="RefSeq" id="WP_066268863.1">
    <property type="nucleotide sequence ID" value="NZ_JARMAB010000012.1"/>
</dbReference>
<dbReference type="PROSITE" id="PS50109">
    <property type="entry name" value="HIS_KIN"/>
    <property type="match status" value="1"/>
</dbReference>
<evidence type="ECO:0000256" key="7">
    <source>
        <dbReference type="ARBA" id="ARBA00022840"/>
    </source>
</evidence>
<dbReference type="InterPro" id="IPR004358">
    <property type="entry name" value="Sig_transdc_His_kin-like_C"/>
</dbReference>
<gene>
    <name evidence="10" type="ORF">P4T90_10000</name>
</gene>
<dbReference type="InterPro" id="IPR003594">
    <property type="entry name" value="HATPase_dom"/>
</dbReference>
<keyword evidence="4" id="KW-0808">Transferase</keyword>
<evidence type="ECO:0000259" key="9">
    <source>
        <dbReference type="PROSITE" id="PS50109"/>
    </source>
</evidence>
<dbReference type="CDD" id="cd00082">
    <property type="entry name" value="HisKA"/>
    <property type="match status" value="1"/>
</dbReference>
<dbReference type="Proteomes" id="UP001341444">
    <property type="component" value="Unassembled WGS sequence"/>
</dbReference>
<protein>
    <recommendedName>
        <fullName evidence="2">histidine kinase</fullName>
        <ecNumber evidence="2">2.7.13.3</ecNumber>
    </recommendedName>
</protein>
<comment type="caution">
    <text evidence="10">The sequence shown here is derived from an EMBL/GenBank/DDBJ whole genome shotgun (WGS) entry which is preliminary data.</text>
</comment>
<dbReference type="CDD" id="cd00075">
    <property type="entry name" value="HATPase"/>
    <property type="match status" value="1"/>
</dbReference>
<dbReference type="SMART" id="SM00388">
    <property type="entry name" value="HisKA"/>
    <property type="match status" value="1"/>
</dbReference>
<dbReference type="SUPFAM" id="SSF47384">
    <property type="entry name" value="Homodimeric domain of signal transducing histidine kinase"/>
    <property type="match status" value="1"/>
</dbReference>
<dbReference type="PANTHER" id="PTHR43547:SF2">
    <property type="entry name" value="HYBRID SIGNAL TRANSDUCTION HISTIDINE KINASE C"/>
    <property type="match status" value="1"/>
</dbReference>
<keyword evidence="5" id="KW-0547">Nucleotide-binding</keyword>
<dbReference type="InterPro" id="IPR036097">
    <property type="entry name" value="HisK_dim/P_sf"/>
</dbReference>
<dbReference type="EC" id="2.7.13.3" evidence="2"/>
<evidence type="ECO:0000256" key="8">
    <source>
        <dbReference type="ARBA" id="ARBA00023012"/>
    </source>
</evidence>
<evidence type="ECO:0000256" key="4">
    <source>
        <dbReference type="ARBA" id="ARBA00022679"/>
    </source>
</evidence>